<feature type="region of interest" description="Disordered" evidence="1">
    <location>
        <begin position="51"/>
        <end position="81"/>
    </location>
</feature>
<protein>
    <submittedName>
        <fullName evidence="2">Uncharacterized protein</fullName>
    </submittedName>
</protein>
<name>A0A3N0XRR2_ANAGA</name>
<feature type="region of interest" description="Disordered" evidence="1">
    <location>
        <begin position="1"/>
        <end position="32"/>
    </location>
</feature>
<keyword evidence="3" id="KW-1185">Reference proteome</keyword>
<sequence length="126" mass="13334">MCVYSMDGETTDACRISSDGPSPSESKSPVTAPSVYCHSACTETFHTITHYSRSAKDTRPTRDSLTSVANGERSRSHTKRSIQVELGKVEGFTATANADQVFEGLATSSLPTDTAGTNQPVPSSVS</sequence>
<organism evidence="2 3">
    <name type="scientific">Anabarilius grahami</name>
    <name type="common">Kanglang fish</name>
    <name type="synonym">Barilius grahami</name>
    <dbReference type="NCBI Taxonomy" id="495550"/>
    <lineage>
        <taxon>Eukaryota</taxon>
        <taxon>Metazoa</taxon>
        <taxon>Chordata</taxon>
        <taxon>Craniata</taxon>
        <taxon>Vertebrata</taxon>
        <taxon>Euteleostomi</taxon>
        <taxon>Actinopterygii</taxon>
        <taxon>Neopterygii</taxon>
        <taxon>Teleostei</taxon>
        <taxon>Ostariophysi</taxon>
        <taxon>Cypriniformes</taxon>
        <taxon>Xenocyprididae</taxon>
        <taxon>Xenocypridinae</taxon>
        <taxon>Xenocypridinae incertae sedis</taxon>
        <taxon>Anabarilius</taxon>
    </lineage>
</organism>
<evidence type="ECO:0000313" key="2">
    <source>
        <dbReference type="EMBL" id="ROJ29248.1"/>
    </source>
</evidence>
<comment type="caution">
    <text evidence="2">The sequence shown here is derived from an EMBL/GenBank/DDBJ whole genome shotgun (WGS) entry which is preliminary data.</text>
</comment>
<evidence type="ECO:0000256" key="1">
    <source>
        <dbReference type="SAM" id="MobiDB-lite"/>
    </source>
</evidence>
<gene>
    <name evidence="2" type="ORF">DPX16_13692</name>
</gene>
<feature type="compositionally biased region" description="Low complexity" evidence="1">
    <location>
        <begin position="17"/>
        <end position="29"/>
    </location>
</feature>
<dbReference type="Proteomes" id="UP000281406">
    <property type="component" value="Unassembled WGS sequence"/>
</dbReference>
<dbReference type="EMBL" id="RJVU01062584">
    <property type="protein sequence ID" value="ROJ29248.1"/>
    <property type="molecule type" value="Genomic_DNA"/>
</dbReference>
<proteinExistence type="predicted"/>
<evidence type="ECO:0000313" key="3">
    <source>
        <dbReference type="Proteomes" id="UP000281406"/>
    </source>
</evidence>
<reference evidence="2 3" key="1">
    <citation type="submission" date="2018-10" db="EMBL/GenBank/DDBJ databases">
        <title>Genome assembly for a Yunnan-Guizhou Plateau 3E fish, Anabarilius grahami (Regan), and its evolutionary and genetic applications.</title>
        <authorList>
            <person name="Jiang W."/>
        </authorList>
    </citation>
    <scope>NUCLEOTIDE SEQUENCE [LARGE SCALE GENOMIC DNA]</scope>
    <source>
        <strain evidence="2">AG-KIZ</strain>
        <tissue evidence="2">Muscle</tissue>
    </source>
</reference>
<dbReference type="AlphaFoldDB" id="A0A3N0XRR2"/>
<accession>A0A3N0XRR2</accession>